<reference evidence="3" key="1">
    <citation type="submission" date="2023-10" db="EMBL/GenBank/DDBJ databases">
        <authorList>
            <person name="Chen Y."/>
            <person name="Shah S."/>
            <person name="Dougan E. K."/>
            <person name="Thang M."/>
            <person name="Chan C."/>
        </authorList>
    </citation>
    <scope>NUCLEOTIDE SEQUENCE [LARGE SCALE GENOMIC DNA]</scope>
</reference>
<evidence type="ECO:0000256" key="1">
    <source>
        <dbReference type="SAM" id="Coils"/>
    </source>
</evidence>
<evidence type="ECO:0000256" key="2">
    <source>
        <dbReference type="SAM" id="MobiDB-lite"/>
    </source>
</evidence>
<gene>
    <name evidence="3" type="ORF">PCOR1329_LOCUS28051</name>
</gene>
<keyword evidence="1" id="KW-0175">Coiled coil</keyword>
<name>A0ABN9SAJ5_9DINO</name>
<dbReference type="EMBL" id="CAUYUJ010010269">
    <property type="protein sequence ID" value="CAK0828959.1"/>
    <property type="molecule type" value="Genomic_DNA"/>
</dbReference>
<accession>A0ABN9SAJ5</accession>
<organism evidence="3 4">
    <name type="scientific">Prorocentrum cordatum</name>
    <dbReference type="NCBI Taxonomy" id="2364126"/>
    <lineage>
        <taxon>Eukaryota</taxon>
        <taxon>Sar</taxon>
        <taxon>Alveolata</taxon>
        <taxon>Dinophyceae</taxon>
        <taxon>Prorocentrales</taxon>
        <taxon>Prorocentraceae</taxon>
        <taxon>Prorocentrum</taxon>
    </lineage>
</organism>
<keyword evidence="4" id="KW-1185">Reference proteome</keyword>
<feature type="region of interest" description="Disordered" evidence="2">
    <location>
        <begin position="307"/>
        <end position="363"/>
    </location>
</feature>
<sequence length="363" mass="36970">MPADPASASFRALQLANGFLSPAVEAQRAACRALGAAASCGGAPLAVLPGTAAAPVACDPAALEAALEGAPPAAGAASAASLSVDLALYDDAFGGNATAVVVCGCVQDWRVASQPPEPNADGFVQAGKCKKGSQGLASGCAAVPSELQRAIEHLEAFPSPGGGGDEFVAERLADLRAQKEEAAAALAADKEAGLSPAARLRKAANTASKAERKAAGARKALAAATSEASEAEATLQAAHDRLEDAELCQREAQDHPTAVEEEAANAKASQERLRTRTIPTAHSVGNFARALELTTQQLQAEEEMLVLQEPEATARPRKRWGDSCLLDGGDIDSDSDIDLGPPAQPAAERGQAQRRPPAAGPWL</sequence>
<evidence type="ECO:0000313" key="3">
    <source>
        <dbReference type="EMBL" id="CAK0828959.1"/>
    </source>
</evidence>
<evidence type="ECO:0000313" key="4">
    <source>
        <dbReference type="Proteomes" id="UP001189429"/>
    </source>
</evidence>
<feature type="coiled-coil region" evidence="1">
    <location>
        <begin position="172"/>
        <end position="248"/>
    </location>
</feature>
<protein>
    <submittedName>
        <fullName evidence="3">Uncharacterized protein</fullName>
    </submittedName>
</protein>
<comment type="caution">
    <text evidence="3">The sequence shown here is derived from an EMBL/GenBank/DDBJ whole genome shotgun (WGS) entry which is preliminary data.</text>
</comment>
<dbReference type="Proteomes" id="UP001189429">
    <property type="component" value="Unassembled WGS sequence"/>
</dbReference>
<proteinExistence type="predicted"/>